<keyword evidence="9 15" id="KW-0256">Endoplasmic reticulum</keyword>
<evidence type="ECO:0000256" key="12">
    <source>
        <dbReference type="ARBA" id="ARBA00023180"/>
    </source>
</evidence>
<evidence type="ECO:0000256" key="4">
    <source>
        <dbReference type="ARBA" id="ARBA00012839"/>
    </source>
</evidence>
<dbReference type="PANTHER" id="PTHR10050:SF50">
    <property type="entry name" value="DOLICHYL-PHOSPHATE-MANNOSE--PROTEIN MANNOSYLTRANSFERASE 1-RELATED"/>
    <property type="match status" value="1"/>
</dbReference>
<evidence type="ECO:0000256" key="5">
    <source>
        <dbReference type="ARBA" id="ARBA00022676"/>
    </source>
</evidence>
<feature type="domain" description="MIR" evidence="16">
    <location>
        <begin position="420"/>
        <end position="476"/>
    </location>
</feature>
<evidence type="ECO:0000256" key="11">
    <source>
        <dbReference type="ARBA" id="ARBA00023136"/>
    </source>
</evidence>
<feature type="transmembrane region" description="Helical" evidence="15">
    <location>
        <begin position="211"/>
        <end position="233"/>
    </location>
</feature>
<feature type="transmembrane region" description="Helical" evidence="15">
    <location>
        <begin position="658"/>
        <end position="675"/>
    </location>
</feature>
<evidence type="ECO:0000256" key="2">
    <source>
        <dbReference type="ARBA" id="ARBA00004922"/>
    </source>
</evidence>
<comment type="catalytic activity">
    <reaction evidence="13 15">
        <text>a di-trans,poly-cis-dolichyl beta-D-mannosyl phosphate + L-threonyl-[protein] = 3-O-(alpha-D-mannosyl)-L-threonyl-[protein] + a di-trans,poly-cis-dolichyl phosphate + H(+)</text>
        <dbReference type="Rhea" id="RHEA:53396"/>
        <dbReference type="Rhea" id="RHEA-COMP:11060"/>
        <dbReference type="Rhea" id="RHEA-COMP:13547"/>
        <dbReference type="Rhea" id="RHEA-COMP:19498"/>
        <dbReference type="Rhea" id="RHEA-COMP:19501"/>
        <dbReference type="ChEBI" id="CHEBI:15378"/>
        <dbReference type="ChEBI" id="CHEBI:30013"/>
        <dbReference type="ChEBI" id="CHEBI:57683"/>
        <dbReference type="ChEBI" id="CHEBI:58211"/>
        <dbReference type="ChEBI" id="CHEBI:137323"/>
        <dbReference type="EC" id="2.4.1.109"/>
    </reaction>
</comment>
<dbReference type="InterPro" id="IPR003342">
    <property type="entry name" value="ArnT-like_N"/>
</dbReference>
<feature type="non-terminal residue" evidence="17">
    <location>
        <position position="1"/>
    </location>
</feature>
<evidence type="ECO:0000256" key="8">
    <source>
        <dbReference type="ARBA" id="ARBA00022737"/>
    </source>
</evidence>
<comment type="caution">
    <text evidence="17">The sequence shown here is derived from an EMBL/GenBank/DDBJ whole genome shotgun (WGS) entry which is preliminary data.</text>
</comment>
<feature type="transmembrane region" description="Helical" evidence="15">
    <location>
        <begin position="160"/>
        <end position="179"/>
    </location>
</feature>
<name>A0A8H7PZC7_MORIS</name>
<dbReference type="InterPro" id="IPR016093">
    <property type="entry name" value="MIR_motif"/>
</dbReference>
<organism evidence="17 18">
    <name type="scientific">Mortierella isabellina</name>
    <name type="common">Filamentous fungus</name>
    <name type="synonym">Umbelopsis isabellina</name>
    <dbReference type="NCBI Taxonomy" id="91625"/>
    <lineage>
        <taxon>Eukaryota</taxon>
        <taxon>Fungi</taxon>
        <taxon>Fungi incertae sedis</taxon>
        <taxon>Mucoromycota</taxon>
        <taxon>Mucoromycotina</taxon>
        <taxon>Umbelopsidomycetes</taxon>
        <taxon>Umbelopsidales</taxon>
        <taxon>Umbelopsidaceae</taxon>
        <taxon>Umbelopsis</taxon>
    </lineage>
</organism>
<evidence type="ECO:0000259" key="16">
    <source>
        <dbReference type="PROSITE" id="PS50919"/>
    </source>
</evidence>
<dbReference type="SUPFAM" id="SSF82109">
    <property type="entry name" value="MIR domain"/>
    <property type="match status" value="1"/>
</dbReference>
<keyword evidence="12" id="KW-0325">Glycoprotein</keyword>
<comment type="function">
    <text evidence="15">Transfers mannose from Dol-P-mannose to Ser or Thr residues on proteins.</text>
</comment>
<evidence type="ECO:0000256" key="14">
    <source>
        <dbReference type="ARBA" id="ARBA00045102"/>
    </source>
</evidence>
<proteinExistence type="inferred from homology"/>
<evidence type="ECO:0000256" key="3">
    <source>
        <dbReference type="ARBA" id="ARBA00007222"/>
    </source>
</evidence>
<keyword evidence="5 15" id="KW-0328">Glycosyltransferase</keyword>
<accession>A0A8H7PZC7</accession>
<dbReference type="Pfam" id="PF16192">
    <property type="entry name" value="PMT_4TMC"/>
    <property type="match status" value="1"/>
</dbReference>
<protein>
    <recommendedName>
        <fullName evidence="4 15">Dolichyl-phosphate-mannose--protein mannosyltransferase</fullName>
        <ecNumber evidence="4 15">2.4.1.109</ecNumber>
    </recommendedName>
</protein>
<feature type="transmembrane region" description="Helical" evidence="15">
    <location>
        <begin position="711"/>
        <end position="731"/>
    </location>
</feature>
<dbReference type="GO" id="GO:0004169">
    <property type="term" value="F:dolichyl-phosphate-mannose-protein mannosyltransferase activity"/>
    <property type="evidence" value="ECO:0007669"/>
    <property type="project" value="UniProtKB-UniRule"/>
</dbReference>
<keyword evidence="8" id="KW-0677">Repeat</keyword>
<dbReference type="OrthoDB" id="292747at2759"/>
<gene>
    <name evidence="17" type="ORF">INT43_007390</name>
</gene>
<evidence type="ECO:0000256" key="10">
    <source>
        <dbReference type="ARBA" id="ARBA00022989"/>
    </source>
</evidence>
<comment type="subcellular location">
    <subcellularLocation>
        <location evidence="1 15">Endoplasmic reticulum membrane</location>
        <topology evidence="1 15">Multi-pass membrane protein</topology>
    </subcellularLocation>
</comment>
<dbReference type="SMART" id="SM00472">
    <property type="entry name" value="MIR"/>
    <property type="match status" value="3"/>
</dbReference>
<dbReference type="Pfam" id="PF02366">
    <property type="entry name" value="PMT"/>
    <property type="match status" value="1"/>
</dbReference>
<keyword evidence="7 15" id="KW-0812">Transmembrane</keyword>
<dbReference type="Gene3D" id="2.80.10.50">
    <property type="match status" value="1"/>
</dbReference>
<keyword evidence="10 15" id="KW-1133">Transmembrane helix</keyword>
<evidence type="ECO:0000256" key="13">
    <source>
        <dbReference type="ARBA" id="ARBA00045085"/>
    </source>
</evidence>
<feature type="domain" description="MIR" evidence="16">
    <location>
        <begin position="486"/>
        <end position="543"/>
    </location>
</feature>
<keyword evidence="18" id="KW-1185">Reference proteome</keyword>
<keyword evidence="11 15" id="KW-0472">Membrane</keyword>
<feature type="transmembrane region" description="Helical" evidence="15">
    <location>
        <begin position="298"/>
        <end position="319"/>
    </location>
</feature>
<dbReference type="InterPro" id="IPR027005">
    <property type="entry name" value="PMT-like"/>
</dbReference>
<comment type="catalytic activity">
    <reaction evidence="14 15">
        <text>a di-trans,poly-cis-dolichyl beta-D-mannosyl phosphate + L-seryl-[protein] = 3-O-(alpha-D-mannosyl)-L-seryl-[protein] + a di-trans,poly-cis-dolichyl phosphate + H(+)</text>
        <dbReference type="Rhea" id="RHEA:17377"/>
        <dbReference type="Rhea" id="RHEA-COMP:9863"/>
        <dbReference type="Rhea" id="RHEA-COMP:13546"/>
        <dbReference type="Rhea" id="RHEA-COMP:19498"/>
        <dbReference type="Rhea" id="RHEA-COMP:19501"/>
        <dbReference type="ChEBI" id="CHEBI:15378"/>
        <dbReference type="ChEBI" id="CHEBI:29999"/>
        <dbReference type="ChEBI" id="CHEBI:57683"/>
        <dbReference type="ChEBI" id="CHEBI:58211"/>
        <dbReference type="ChEBI" id="CHEBI:137321"/>
        <dbReference type="EC" id="2.4.1.109"/>
    </reaction>
</comment>
<dbReference type="Pfam" id="PF02815">
    <property type="entry name" value="MIR"/>
    <property type="match status" value="1"/>
</dbReference>
<evidence type="ECO:0000256" key="6">
    <source>
        <dbReference type="ARBA" id="ARBA00022679"/>
    </source>
</evidence>
<dbReference type="InterPro" id="IPR032421">
    <property type="entry name" value="PMT_4TMC"/>
</dbReference>
<comment type="pathway">
    <text evidence="2 15">Protein modification; protein glycosylation.</text>
</comment>
<sequence>MTVLETRRSRRVIINQKTEHRTEDSTFDDKEEHYNNITEASIDDYKVDEKVSDGLNIPLLKQMGTYIPFENHFDLLTAFHITLVAAVIRLYRIDYPDSVVFDEIHFGKFAAKYINGTYFFDVHPPLAKMLIAGAGHWAGFNGKFNFEPIGAEYMDKVPHIHMRVFCAMFGLFTIPIAYLTIRAAGFSRLSGLVAALLMCFENGFVTNHRLILLDAPLLFFTAITALFWFNFLNQNRSNVFGYKWWAWLAATGAGLGCVVSTKWVGFLTIATIGLQVIAELWDMLCDPRFTPLKIAKHFAARAICLIAIPVAIYIACFWVHFQALPKTGDGALFMSTGFQSTLVGSKTVDTFADVSYGSALKIKQDKPMGSFLHSHPLQYPVGSKQQQVTLYPHSDYHNNWTFVPSDRLDDPTIKLPKEKLKWVKNGDTIKIYQTVTKVYLHSHFVKAPVTKGDHHFEVSGYPFANDSNNDWQVEIIKGAKMDTQSSKRIRALRTKFRLKHRVVGCYLYARNTHLPEWGSNQQEVACLVGAKPNEFSTFYVHSSEDSRLSSKAPKATYARPSFWENFVSLNKLMYQQNEGLTQRHAFDSRPTDWPLLHRGINYWAKDKRQVYLLGHPMAFWGSTIVACAFLALKGIVAVREHRGWRMTNPSMFKLYNGPTNFLVVAWLIHWLPFFSQKRQLFLHHYMPSLYFAMLIMVVAFEYATVRLSKGYRYGIAATLATSYLYVFWQIVPIAYGTKWTRAECEKQRLRPSWDIHCAGFPKNLKGYDITATAAAAANVTA</sequence>
<feature type="transmembrane region" description="Helical" evidence="15">
    <location>
        <begin position="617"/>
        <end position="638"/>
    </location>
</feature>
<comment type="similarity">
    <text evidence="3 15">Belongs to the glycosyltransferase 39 family.</text>
</comment>
<reference evidence="17" key="1">
    <citation type="submission" date="2020-12" db="EMBL/GenBank/DDBJ databases">
        <title>Metabolic potential, ecology and presence of endohyphal bacteria is reflected in genomic diversity of Mucoromycotina.</title>
        <authorList>
            <person name="Muszewska A."/>
            <person name="Okrasinska A."/>
            <person name="Steczkiewicz K."/>
            <person name="Drgas O."/>
            <person name="Orlowska M."/>
            <person name="Perlinska-Lenart U."/>
            <person name="Aleksandrzak-Piekarczyk T."/>
            <person name="Szatraj K."/>
            <person name="Zielenkiewicz U."/>
            <person name="Pilsyk S."/>
            <person name="Malc E."/>
            <person name="Mieczkowski P."/>
            <person name="Kruszewska J.S."/>
            <person name="Biernat P."/>
            <person name="Pawlowska J."/>
        </authorList>
    </citation>
    <scope>NUCLEOTIDE SEQUENCE</scope>
    <source>
        <strain evidence="17">WA0000067209</strain>
    </source>
</reference>
<evidence type="ECO:0000256" key="7">
    <source>
        <dbReference type="ARBA" id="ARBA00022692"/>
    </source>
</evidence>
<dbReference type="InterPro" id="IPR036300">
    <property type="entry name" value="MIR_dom_sf"/>
</dbReference>
<dbReference type="UniPathway" id="UPA00378"/>
<dbReference type="PROSITE" id="PS50919">
    <property type="entry name" value="MIR"/>
    <property type="match status" value="3"/>
</dbReference>
<evidence type="ECO:0000256" key="15">
    <source>
        <dbReference type="RuleBase" id="RU367007"/>
    </source>
</evidence>
<feature type="domain" description="MIR" evidence="16">
    <location>
        <begin position="351"/>
        <end position="405"/>
    </location>
</feature>
<keyword evidence="6 15" id="KW-0808">Transferase</keyword>
<evidence type="ECO:0000256" key="9">
    <source>
        <dbReference type="ARBA" id="ARBA00022824"/>
    </source>
</evidence>
<dbReference type="EMBL" id="JAEPQZ010000004">
    <property type="protein sequence ID" value="KAG2182460.1"/>
    <property type="molecule type" value="Genomic_DNA"/>
</dbReference>
<dbReference type="EC" id="2.4.1.109" evidence="4 15"/>
<feature type="transmembrane region" description="Helical" evidence="15">
    <location>
        <begin position="687"/>
        <end position="705"/>
    </location>
</feature>
<feature type="transmembrane region" description="Helical" evidence="15">
    <location>
        <begin position="245"/>
        <end position="278"/>
    </location>
</feature>
<dbReference type="GO" id="GO:0005789">
    <property type="term" value="C:endoplasmic reticulum membrane"/>
    <property type="evidence" value="ECO:0007669"/>
    <property type="project" value="UniProtKB-SubCell"/>
</dbReference>
<evidence type="ECO:0000313" key="17">
    <source>
        <dbReference type="EMBL" id="KAG2182460.1"/>
    </source>
</evidence>
<dbReference type="AlphaFoldDB" id="A0A8H7PZC7"/>
<dbReference type="Proteomes" id="UP000654370">
    <property type="component" value="Unassembled WGS sequence"/>
</dbReference>
<evidence type="ECO:0000256" key="1">
    <source>
        <dbReference type="ARBA" id="ARBA00004477"/>
    </source>
</evidence>
<evidence type="ECO:0000313" key="18">
    <source>
        <dbReference type="Proteomes" id="UP000654370"/>
    </source>
</evidence>
<dbReference type="PANTHER" id="PTHR10050">
    <property type="entry name" value="DOLICHYL-PHOSPHATE-MANNOSE--PROTEIN MANNOSYLTRANSFERASE"/>
    <property type="match status" value="1"/>
</dbReference>